<reference evidence="1 2" key="1">
    <citation type="submission" date="2024-08" db="EMBL/GenBank/DDBJ databases">
        <authorList>
            <person name="Ishaq N."/>
        </authorList>
    </citation>
    <scope>NUCLEOTIDE SEQUENCE [LARGE SCALE GENOMIC DNA]</scope>
    <source>
        <strain evidence="1 2">DSM 18651</strain>
    </source>
</reference>
<accession>A0ABV4NTL9</accession>
<dbReference type="Proteomes" id="UP001569428">
    <property type="component" value="Unassembled WGS sequence"/>
</dbReference>
<name>A0ABV4NTL9_9GAMM</name>
<evidence type="ECO:0000313" key="1">
    <source>
        <dbReference type="EMBL" id="MFA0809375.1"/>
    </source>
</evidence>
<proteinExistence type="predicted"/>
<gene>
    <name evidence="1" type="ORF">ACCI49_00465</name>
</gene>
<dbReference type="RefSeq" id="WP_371836996.1">
    <property type="nucleotide sequence ID" value="NZ_JBGMEK010000001.1"/>
</dbReference>
<sequence length="72" mass="8010">MAGNQIAGYLTINGEKLLVLARRSGWKRYFKLRVTGADGVFFEDESGYIQDLENTHGGYVTDLKAGLTLQIE</sequence>
<evidence type="ECO:0000313" key="2">
    <source>
        <dbReference type="Proteomes" id="UP001569428"/>
    </source>
</evidence>
<protein>
    <submittedName>
        <fullName evidence="1">Uncharacterized protein</fullName>
    </submittedName>
</protein>
<dbReference type="EMBL" id="JBGMEK010000001">
    <property type="protein sequence ID" value="MFA0809375.1"/>
    <property type="molecule type" value="Genomic_DNA"/>
</dbReference>
<organism evidence="1 2">
    <name type="scientific">Microbulbifer epialgicus</name>
    <dbReference type="NCBI Taxonomy" id="393907"/>
    <lineage>
        <taxon>Bacteria</taxon>
        <taxon>Pseudomonadati</taxon>
        <taxon>Pseudomonadota</taxon>
        <taxon>Gammaproteobacteria</taxon>
        <taxon>Cellvibrionales</taxon>
        <taxon>Microbulbiferaceae</taxon>
        <taxon>Microbulbifer</taxon>
    </lineage>
</organism>
<comment type="caution">
    <text evidence="1">The sequence shown here is derived from an EMBL/GenBank/DDBJ whole genome shotgun (WGS) entry which is preliminary data.</text>
</comment>
<keyword evidence="2" id="KW-1185">Reference proteome</keyword>